<dbReference type="EMBL" id="MEIA01000392">
    <property type="protein sequence ID" value="OJF11261.1"/>
    <property type="molecule type" value="Genomic_DNA"/>
</dbReference>
<evidence type="ECO:0000313" key="3">
    <source>
        <dbReference type="Proteomes" id="UP000182486"/>
    </source>
</evidence>
<name>A0A1K0FEI6_9ACTN</name>
<feature type="region of interest" description="Disordered" evidence="1">
    <location>
        <begin position="1"/>
        <end position="87"/>
    </location>
</feature>
<reference evidence="2 3" key="1">
    <citation type="submission" date="2016-09" db="EMBL/GenBank/DDBJ databases">
        <title>Couchioplanes caeruleus draft genome sequence.</title>
        <authorList>
            <person name="Sheehan J."/>
            <person name="Caffrey P."/>
        </authorList>
    </citation>
    <scope>NUCLEOTIDE SEQUENCE [LARGE SCALE GENOMIC DNA]</scope>
    <source>
        <strain evidence="2 3">DSM 43634</strain>
    </source>
</reference>
<protein>
    <submittedName>
        <fullName evidence="2">Uncharacterized protein</fullName>
    </submittedName>
</protein>
<feature type="compositionally biased region" description="Pro residues" evidence="1">
    <location>
        <begin position="21"/>
        <end position="32"/>
    </location>
</feature>
<evidence type="ECO:0000256" key="1">
    <source>
        <dbReference type="SAM" id="MobiDB-lite"/>
    </source>
</evidence>
<dbReference type="AlphaFoldDB" id="A0A1K0FEI6"/>
<dbReference type="Proteomes" id="UP000182486">
    <property type="component" value="Unassembled WGS sequence"/>
</dbReference>
<proteinExistence type="predicted"/>
<gene>
    <name evidence="2" type="ORF">BG844_27440</name>
</gene>
<accession>A0A1K0FEI6</accession>
<feature type="compositionally biased region" description="Low complexity" evidence="1">
    <location>
        <begin position="10"/>
        <end position="20"/>
    </location>
</feature>
<comment type="caution">
    <text evidence="2">The sequence shown here is derived from an EMBL/GenBank/DDBJ whole genome shotgun (WGS) entry which is preliminary data.</text>
</comment>
<organism evidence="2 3">
    <name type="scientific">Couchioplanes caeruleus subsp. caeruleus</name>
    <dbReference type="NCBI Taxonomy" id="56427"/>
    <lineage>
        <taxon>Bacteria</taxon>
        <taxon>Bacillati</taxon>
        <taxon>Actinomycetota</taxon>
        <taxon>Actinomycetes</taxon>
        <taxon>Micromonosporales</taxon>
        <taxon>Micromonosporaceae</taxon>
        <taxon>Couchioplanes</taxon>
    </lineage>
</organism>
<evidence type="ECO:0000313" key="2">
    <source>
        <dbReference type="EMBL" id="OJF11261.1"/>
    </source>
</evidence>
<sequence>MARPVPPVSGPASAPPAADFPAPPVPFVPSQPNPAGRLAPSTPAEPKAEHLPPGVPTNLPTGVPTSVPAGSDTAPPRPLLDPGERPGPRVMIEKVEVGTFGTEATVRVVLMADGQTAAGEATGPAIDGYLLRLCAMATAHAVDELLAHSDHADGPAKCFVEHAAAVPFGSAQVAVVVVLLATDGWVEQLAGSAVVTGDDRHAMVRATLAAVNRRLEALLS</sequence>
<keyword evidence="3" id="KW-1185">Reference proteome</keyword>